<evidence type="ECO:0008006" key="4">
    <source>
        <dbReference type="Google" id="ProtNLM"/>
    </source>
</evidence>
<proteinExistence type="predicted"/>
<dbReference type="RefSeq" id="WP_241443566.1">
    <property type="nucleotide sequence ID" value="NZ_BSUJ01000001.1"/>
</dbReference>
<protein>
    <recommendedName>
        <fullName evidence="4">ParB/Sulfiredoxin domain-containing protein</fullName>
    </recommendedName>
</protein>
<gene>
    <name evidence="2" type="ORF">GCM10025862_36940</name>
</gene>
<name>A0ABQ6HT43_9MICO</name>
<feature type="compositionally biased region" description="Basic and acidic residues" evidence="1">
    <location>
        <begin position="1"/>
        <end position="14"/>
    </location>
</feature>
<organism evidence="2 3">
    <name type="scientific">Arsenicicoccus piscis</name>
    <dbReference type="NCBI Taxonomy" id="673954"/>
    <lineage>
        <taxon>Bacteria</taxon>
        <taxon>Bacillati</taxon>
        <taxon>Actinomycetota</taxon>
        <taxon>Actinomycetes</taxon>
        <taxon>Micrococcales</taxon>
        <taxon>Intrasporangiaceae</taxon>
        <taxon>Arsenicicoccus</taxon>
    </lineage>
</organism>
<evidence type="ECO:0000256" key="1">
    <source>
        <dbReference type="SAM" id="MobiDB-lite"/>
    </source>
</evidence>
<feature type="compositionally biased region" description="Basic and acidic residues" evidence="1">
    <location>
        <begin position="23"/>
        <end position="33"/>
    </location>
</feature>
<comment type="caution">
    <text evidence="2">The sequence shown here is derived from an EMBL/GenBank/DDBJ whole genome shotgun (WGS) entry which is preliminary data.</text>
</comment>
<accession>A0ABQ6HT43</accession>
<dbReference type="EMBL" id="BSUJ01000001">
    <property type="protein sequence ID" value="GMA21673.1"/>
    <property type="molecule type" value="Genomic_DNA"/>
</dbReference>
<reference evidence="3" key="1">
    <citation type="journal article" date="2019" name="Int. J. Syst. Evol. Microbiol.">
        <title>The Global Catalogue of Microorganisms (GCM) 10K type strain sequencing project: providing services to taxonomists for standard genome sequencing and annotation.</title>
        <authorList>
            <consortium name="The Broad Institute Genomics Platform"/>
            <consortium name="The Broad Institute Genome Sequencing Center for Infectious Disease"/>
            <person name="Wu L."/>
            <person name="Ma J."/>
        </authorList>
    </citation>
    <scope>NUCLEOTIDE SEQUENCE [LARGE SCALE GENOMIC DNA]</scope>
    <source>
        <strain evidence="3">NBRC 105830</strain>
    </source>
</reference>
<sequence length="162" mass="17005">MSPKKNPDPDKKASSDATPDDADAARVDWQDTPEEHDYPAAASYLSLLADDGVVEATVAAFRVAQSAHFKAKDILRAAGLALLPIDNPHVASGLRKVHRGVALSPVLLVRGDAAAGRPALIADGYHRVCASYHTDENTDVPVRIVALSAGVVPASAVPADRR</sequence>
<keyword evidence="3" id="KW-1185">Reference proteome</keyword>
<feature type="region of interest" description="Disordered" evidence="1">
    <location>
        <begin position="1"/>
        <end position="33"/>
    </location>
</feature>
<evidence type="ECO:0000313" key="2">
    <source>
        <dbReference type="EMBL" id="GMA21673.1"/>
    </source>
</evidence>
<dbReference type="Proteomes" id="UP001157109">
    <property type="component" value="Unassembled WGS sequence"/>
</dbReference>
<evidence type="ECO:0000313" key="3">
    <source>
        <dbReference type="Proteomes" id="UP001157109"/>
    </source>
</evidence>